<dbReference type="SUPFAM" id="SSF56219">
    <property type="entry name" value="DNase I-like"/>
    <property type="match status" value="1"/>
</dbReference>
<reference evidence="2" key="1">
    <citation type="submission" date="2023-10" db="EMBL/GenBank/DDBJ databases">
        <authorList>
            <person name="Chen Y."/>
            <person name="Shah S."/>
            <person name="Dougan E. K."/>
            <person name="Thang M."/>
            <person name="Chan C."/>
        </authorList>
    </citation>
    <scope>NUCLEOTIDE SEQUENCE [LARGE SCALE GENOMIC DNA]</scope>
</reference>
<organism evidence="2 3">
    <name type="scientific">Prorocentrum cordatum</name>
    <dbReference type="NCBI Taxonomy" id="2364126"/>
    <lineage>
        <taxon>Eukaryota</taxon>
        <taxon>Sar</taxon>
        <taxon>Alveolata</taxon>
        <taxon>Dinophyceae</taxon>
        <taxon>Prorocentrales</taxon>
        <taxon>Prorocentraceae</taxon>
        <taxon>Prorocentrum</taxon>
    </lineage>
</organism>
<comment type="caution">
    <text evidence="2">The sequence shown here is derived from an EMBL/GenBank/DDBJ whole genome shotgun (WGS) entry which is preliminary data.</text>
</comment>
<gene>
    <name evidence="2" type="ORF">PCOR1329_LOCUS22944</name>
</gene>
<dbReference type="EMBL" id="CAUYUJ010007724">
    <property type="protein sequence ID" value="CAK0821778.1"/>
    <property type="molecule type" value="Genomic_DNA"/>
</dbReference>
<dbReference type="PANTHER" id="PTHR11371:SF31">
    <property type="entry name" value="EXTRACELLULAR NUCLEASE"/>
    <property type="match status" value="1"/>
</dbReference>
<feature type="compositionally biased region" description="Low complexity" evidence="1">
    <location>
        <begin position="200"/>
        <end position="210"/>
    </location>
</feature>
<dbReference type="PANTHER" id="PTHR11371">
    <property type="entry name" value="DEOXYRIBONUCLEASE"/>
    <property type="match status" value="1"/>
</dbReference>
<evidence type="ECO:0000313" key="3">
    <source>
        <dbReference type="Proteomes" id="UP001189429"/>
    </source>
</evidence>
<sequence>MPSGSGVCGSNTMSAICDLAAAASQASSKTFAVAVSPRIGDEQYALLYDESVVSVLGGGTYPDSQGIHARPPYVFSAAVGAISMAVGVTHTRPTDAEEEIDDFPNVLSWMESTFDTDYHMLAGDYNSDGSYFDEGVWPTVLSRCPGFTLLTGNELDSTVASSSNSYDPSSPPPIWPPALQLCSSSRTTWTSRVSSRRAARTATCRAASAALPPSTGRRSPRS</sequence>
<evidence type="ECO:0000256" key="1">
    <source>
        <dbReference type="SAM" id="MobiDB-lite"/>
    </source>
</evidence>
<feature type="region of interest" description="Disordered" evidence="1">
    <location>
        <begin position="193"/>
        <end position="222"/>
    </location>
</feature>
<accession>A0ABN9RTN2</accession>
<proteinExistence type="predicted"/>
<protein>
    <recommendedName>
        <fullName evidence="4">Subtilisin</fullName>
    </recommendedName>
</protein>
<name>A0ABN9RTN2_9DINO</name>
<evidence type="ECO:0008006" key="4">
    <source>
        <dbReference type="Google" id="ProtNLM"/>
    </source>
</evidence>
<dbReference type="Gene3D" id="3.60.10.10">
    <property type="entry name" value="Endonuclease/exonuclease/phosphatase"/>
    <property type="match status" value="1"/>
</dbReference>
<dbReference type="InterPro" id="IPR036691">
    <property type="entry name" value="Endo/exonu/phosph_ase_sf"/>
</dbReference>
<keyword evidence="3" id="KW-1185">Reference proteome</keyword>
<dbReference type="Proteomes" id="UP001189429">
    <property type="component" value="Unassembled WGS sequence"/>
</dbReference>
<evidence type="ECO:0000313" key="2">
    <source>
        <dbReference type="EMBL" id="CAK0821778.1"/>
    </source>
</evidence>